<comment type="caution">
    <text evidence="6">The sequence shown here is derived from an EMBL/GenBank/DDBJ whole genome shotgun (WGS) entry which is preliminary data.</text>
</comment>
<evidence type="ECO:0000256" key="5">
    <source>
        <dbReference type="RuleBase" id="RU004508"/>
    </source>
</evidence>
<dbReference type="AlphaFoldDB" id="A0A7V7G2X1"/>
<dbReference type="InterPro" id="IPR015422">
    <property type="entry name" value="PyrdxlP-dep_Trfase_small"/>
</dbReference>
<dbReference type="NCBIfam" id="TIGR03588">
    <property type="entry name" value="PseC"/>
    <property type="match status" value="1"/>
</dbReference>
<evidence type="ECO:0000256" key="2">
    <source>
        <dbReference type="ARBA" id="ARBA00037999"/>
    </source>
</evidence>
<dbReference type="InterPro" id="IPR015421">
    <property type="entry name" value="PyrdxlP-dep_Trfase_major"/>
</dbReference>
<dbReference type="Pfam" id="PF01041">
    <property type="entry name" value="DegT_DnrJ_EryC1"/>
    <property type="match status" value="1"/>
</dbReference>
<dbReference type="GO" id="GO:0000271">
    <property type="term" value="P:polysaccharide biosynthetic process"/>
    <property type="evidence" value="ECO:0007669"/>
    <property type="project" value="TreeGrafter"/>
</dbReference>
<evidence type="ECO:0000313" key="7">
    <source>
        <dbReference type="Proteomes" id="UP000486760"/>
    </source>
</evidence>
<keyword evidence="6" id="KW-0032">Aminotransferase</keyword>
<feature type="modified residue" description="N6-(pyridoxal phosphate)lysine" evidence="4">
    <location>
        <position position="188"/>
    </location>
</feature>
<dbReference type="PANTHER" id="PTHR30244">
    <property type="entry name" value="TRANSAMINASE"/>
    <property type="match status" value="1"/>
</dbReference>
<dbReference type="InterPro" id="IPR000653">
    <property type="entry name" value="DegT/StrS_aminotransferase"/>
</dbReference>
<dbReference type="RefSeq" id="WP_149326815.1">
    <property type="nucleotide sequence ID" value="NZ_VTPY01000001.1"/>
</dbReference>
<evidence type="ECO:0000256" key="1">
    <source>
        <dbReference type="ARBA" id="ARBA00022898"/>
    </source>
</evidence>
<comment type="similarity">
    <text evidence="2 5">Belongs to the DegT/DnrJ/EryC1 family.</text>
</comment>
<keyword evidence="7" id="KW-1185">Reference proteome</keyword>
<dbReference type="EMBL" id="VTPY01000001">
    <property type="protein sequence ID" value="KAA0014605.1"/>
    <property type="molecule type" value="Genomic_DNA"/>
</dbReference>
<dbReference type="PIRSF" id="PIRSF000390">
    <property type="entry name" value="PLP_StrS"/>
    <property type="match status" value="1"/>
</dbReference>
<evidence type="ECO:0000256" key="3">
    <source>
        <dbReference type="PIRSR" id="PIRSR000390-1"/>
    </source>
</evidence>
<dbReference type="Proteomes" id="UP000486760">
    <property type="component" value="Unassembled WGS sequence"/>
</dbReference>
<keyword evidence="6" id="KW-0808">Transferase</keyword>
<protein>
    <submittedName>
        <fullName evidence="6">UDP-4-amino-4, 6-dideoxy-N-acetyl-beta-L-altrosamine transaminase</fullName>
        <ecNumber evidence="6">2.6.1.92</ecNumber>
    </submittedName>
</protein>
<dbReference type="EC" id="2.6.1.92" evidence="6"/>
<dbReference type="InterPro" id="IPR015424">
    <property type="entry name" value="PyrdxlP-dep_Trfase"/>
</dbReference>
<proteinExistence type="inferred from homology"/>
<gene>
    <name evidence="6" type="primary">pseC</name>
    <name evidence="6" type="ORF">F0A17_02880</name>
</gene>
<name>A0A7V7G2X1_9GAMM</name>
<feature type="active site" description="Proton acceptor" evidence="3">
    <location>
        <position position="188"/>
    </location>
</feature>
<sequence>MIPYGRQDIQQADIDAVLQVLQSDFLTQGPIVPRFEQAVAAKVGARHAHAVNSATSALHIACLALGLGEGDWLWTTPITFVASANCGRYCGAQVDFVDIDSRTYNLCPTALEAKLERAEAQGRLPKVVVAVHLCGQPCDMQAIHTLSRRYGFHIIEDASHAIGGKYQGEYIGSGRYSDITVFSFHPVKIITTAEGGMALTNDDALASRMDLLRSHGVTKDPELMTHESDGPWYYQQVDLGFNYRMTELQAALGVTQLERLDDYVARRNALAERYDSQLTRLPVVTPWQHPDSYSGRHLYVIRLKLDEIDVSHRQVFKSLREQGIGVNLHYIPVHTQPYYLAMGFQRNDFPEAQRYYAEAISLPLYPTMTTAQQDEVVNALQQAMEVA</sequence>
<organism evidence="6 7">
    <name type="scientific">Billgrantia pellis</name>
    <dbReference type="NCBI Taxonomy" id="2606936"/>
    <lineage>
        <taxon>Bacteria</taxon>
        <taxon>Pseudomonadati</taxon>
        <taxon>Pseudomonadota</taxon>
        <taxon>Gammaproteobacteria</taxon>
        <taxon>Oceanospirillales</taxon>
        <taxon>Halomonadaceae</taxon>
        <taxon>Billgrantia</taxon>
    </lineage>
</organism>
<dbReference type="InterPro" id="IPR020026">
    <property type="entry name" value="PseC"/>
</dbReference>
<reference evidence="6 7" key="1">
    <citation type="submission" date="2019-08" db="EMBL/GenBank/DDBJ databases">
        <title>Bioinformatics analysis of the strain L3 and L5.</title>
        <authorList>
            <person name="Li X."/>
        </authorList>
    </citation>
    <scope>NUCLEOTIDE SEQUENCE [LARGE SCALE GENOMIC DNA]</scope>
    <source>
        <strain evidence="6 7">L5</strain>
    </source>
</reference>
<evidence type="ECO:0000256" key="4">
    <source>
        <dbReference type="PIRSR" id="PIRSR000390-2"/>
    </source>
</evidence>
<dbReference type="SUPFAM" id="SSF53383">
    <property type="entry name" value="PLP-dependent transferases"/>
    <property type="match status" value="1"/>
</dbReference>
<dbReference type="Gene3D" id="3.40.640.10">
    <property type="entry name" value="Type I PLP-dependent aspartate aminotransferase-like (Major domain)"/>
    <property type="match status" value="1"/>
</dbReference>
<keyword evidence="1 4" id="KW-0663">Pyridoxal phosphate</keyword>
<accession>A0A7V7G2X1</accession>
<dbReference type="CDD" id="cd00616">
    <property type="entry name" value="AHBA_syn"/>
    <property type="match status" value="1"/>
</dbReference>
<dbReference type="GO" id="GO:0008483">
    <property type="term" value="F:transaminase activity"/>
    <property type="evidence" value="ECO:0007669"/>
    <property type="project" value="UniProtKB-KW"/>
</dbReference>
<dbReference type="PANTHER" id="PTHR30244:SF34">
    <property type="entry name" value="DTDP-4-AMINO-4,6-DIDEOXYGALACTOSE TRANSAMINASE"/>
    <property type="match status" value="1"/>
</dbReference>
<dbReference type="Gene3D" id="3.90.1150.10">
    <property type="entry name" value="Aspartate Aminotransferase, domain 1"/>
    <property type="match status" value="1"/>
</dbReference>
<evidence type="ECO:0000313" key="6">
    <source>
        <dbReference type="EMBL" id="KAA0014605.1"/>
    </source>
</evidence>
<dbReference type="GO" id="GO:0030170">
    <property type="term" value="F:pyridoxal phosphate binding"/>
    <property type="evidence" value="ECO:0007669"/>
    <property type="project" value="TreeGrafter"/>
</dbReference>